<accession>A0AA35SXA7</accession>
<protein>
    <recommendedName>
        <fullName evidence="6">Angio-associated migratory cell protein</fullName>
    </recommendedName>
</protein>
<evidence type="ECO:0000256" key="3">
    <source>
        <dbReference type="ARBA" id="ARBA00022574"/>
    </source>
</evidence>
<dbReference type="PANTHER" id="PTHR19857">
    <property type="entry name" value="MITOCHONDRIAL DIVISION PROTEIN 1-RELATED"/>
    <property type="match status" value="1"/>
</dbReference>
<evidence type="ECO:0000256" key="7">
    <source>
        <dbReference type="PROSITE-ProRule" id="PRU00221"/>
    </source>
</evidence>
<evidence type="ECO:0000256" key="8">
    <source>
        <dbReference type="SAM" id="MobiDB-lite"/>
    </source>
</evidence>
<dbReference type="InterPro" id="IPR001680">
    <property type="entry name" value="WD40_rpt"/>
</dbReference>
<dbReference type="InterPro" id="IPR015943">
    <property type="entry name" value="WD40/YVTN_repeat-like_dom_sf"/>
</dbReference>
<keyword evidence="2" id="KW-0963">Cytoplasm</keyword>
<evidence type="ECO:0000313" key="9">
    <source>
        <dbReference type="EMBL" id="CAI8037157.1"/>
    </source>
</evidence>
<feature type="repeat" description="WD" evidence="7">
    <location>
        <begin position="103"/>
        <end position="144"/>
    </location>
</feature>
<comment type="caution">
    <text evidence="9">The sequence shown here is derived from an EMBL/GenBank/DDBJ whole genome shotgun (WGS) entry which is preliminary data.</text>
</comment>
<keyword evidence="4" id="KW-0677">Repeat</keyword>
<dbReference type="PANTHER" id="PTHR19857:SF8">
    <property type="entry name" value="ANGIO-ASSOCIATED MIGRATORY CELL PROTEIN"/>
    <property type="match status" value="1"/>
</dbReference>
<dbReference type="InterPro" id="IPR051179">
    <property type="entry name" value="WD_repeat_multifunction"/>
</dbReference>
<feature type="repeat" description="WD" evidence="7">
    <location>
        <begin position="227"/>
        <end position="268"/>
    </location>
</feature>
<dbReference type="CDD" id="cd00200">
    <property type="entry name" value="WD40"/>
    <property type="match status" value="1"/>
</dbReference>
<keyword evidence="3 7" id="KW-0853">WD repeat</keyword>
<dbReference type="SUPFAM" id="SSF50998">
    <property type="entry name" value="Quinoprotein alcohol dehydrogenase-like"/>
    <property type="match status" value="1"/>
</dbReference>
<dbReference type="PROSITE" id="PS50082">
    <property type="entry name" value="WD_REPEATS_2"/>
    <property type="match status" value="5"/>
</dbReference>
<feature type="repeat" description="WD" evidence="7">
    <location>
        <begin position="184"/>
        <end position="225"/>
    </location>
</feature>
<feature type="repeat" description="WD" evidence="7">
    <location>
        <begin position="61"/>
        <end position="102"/>
    </location>
</feature>
<comment type="function">
    <text evidence="5">Plays a role in angiogenesis and cell migration. In smooth muscle cell migration, may act through the RhoA pathway.</text>
</comment>
<organism evidence="9 10">
    <name type="scientific">Geodia barretti</name>
    <name type="common">Barrett's horny sponge</name>
    <dbReference type="NCBI Taxonomy" id="519541"/>
    <lineage>
        <taxon>Eukaryota</taxon>
        <taxon>Metazoa</taxon>
        <taxon>Porifera</taxon>
        <taxon>Demospongiae</taxon>
        <taxon>Heteroscleromorpha</taxon>
        <taxon>Tetractinellida</taxon>
        <taxon>Astrophorina</taxon>
        <taxon>Geodiidae</taxon>
        <taxon>Geodia</taxon>
    </lineage>
</organism>
<dbReference type="SMART" id="SM00320">
    <property type="entry name" value="WD40"/>
    <property type="match status" value="8"/>
</dbReference>
<evidence type="ECO:0000313" key="10">
    <source>
        <dbReference type="Proteomes" id="UP001174909"/>
    </source>
</evidence>
<gene>
    <name evidence="9" type="ORF">GBAR_LOCUS20787</name>
</gene>
<evidence type="ECO:0000256" key="6">
    <source>
        <dbReference type="ARBA" id="ARBA00072425"/>
    </source>
</evidence>
<dbReference type="InterPro" id="IPR011047">
    <property type="entry name" value="Quinoprotein_ADH-like_sf"/>
</dbReference>
<reference evidence="9" key="1">
    <citation type="submission" date="2023-03" db="EMBL/GenBank/DDBJ databases">
        <authorList>
            <person name="Steffen K."/>
            <person name="Cardenas P."/>
        </authorList>
    </citation>
    <scope>NUCLEOTIDE SEQUENCE</scope>
</reference>
<dbReference type="Pfam" id="PF00400">
    <property type="entry name" value="WD40"/>
    <property type="match status" value="6"/>
</dbReference>
<dbReference type="Gene3D" id="2.130.10.10">
    <property type="entry name" value="YVTN repeat-like/Quinoprotein amine dehydrogenase"/>
    <property type="match status" value="1"/>
</dbReference>
<dbReference type="InterPro" id="IPR019775">
    <property type="entry name" value="WD40_repeat_CS"/>
</dbReference>
<dbReference type="Proteomes" id="UP001174909">
    <property type="component" value="Unassembled WGS sequence"/>
</dbReference>
<evidence type="ECO:0000256" key="5">
    <source>
        <dbReference type="ARBA" id="ARBA00059273"/>
    </source>
</evidence>
<evidence type="ECO:0000256" key="4">
    <source>
        <dbReference type="ARBA" id="ARBA00022737"/>
    </source>
</evidence>
<comment type="subcellular location">
    <subcellularLocation>
        <location evidence="1">Cytoplasm</location>
    </subcellularLocation>
</comment>
<dbReference type="EMBL" id="CASHTH010002911">
    <property type="protein sequence ID" value="CAI8037157.1"/>
    <property type="molecule type" value="Genomic_DNA"/>
</dbReference>
<dbReference type="FunFam" id="2.130.10.10:FF:000074">
    <property type="entry name" value="Angio-associated migratory cell protein-like protein"/>
    <property type="match status" value="1"/>
</dbReference>
<name>A0AA35SXA7_GEOBA</name>
<dbReference type="AlphaFoldDB" id="A0AA35SXA7"/>
<dbReference type="PROSITE" id="PS50294">
    <property type="entry name" value="WD_REPEATS_REGION"/>
    <property type="match status" value="2"/>
</dbReference>
<dbReference type="PROSITE" id="PS00678">
    <property type="entry name" value="WD_REPEATS_1"/>
    <property type="match status" value="1"/>
</dbReference>
<feature type="region of interest" description="Disordered" evidence="8">
    <location>
        <begin position="20"/>
        <end position="48"/>
    </location>
</feature>
<dbReference type="GO" id="GO:0005737">
    <property type="term" value="C:cytoplasm"/>
    <property type="evidence" value="ECO:0007669"/>
    <property type="project" value="UniProtKB-SubCell"/>
</dbReference>
<evidence type="ECO:0000256" key="2">
    <source>
        <dbReference type="ARBA" id="ARBA00022490"/>
    </source>
</evidence>
<proteinExistence type="predicted"/>
<feature type="repeat" description="WD" evidence="7">
    <location>
        <begin position="328"/>
        <end position="369"/>
    </location>
</feature>
<sequence>MEDGSPDSEVIFEEDVWEIDDEDGEIPPEDDLQEEMEGMGFEEEEDEEEEMVTRNDAAAVFKGHTGSVFCVSLHPDGALACSGGEDDRAFLWRTDDASVTMECKGHKDSVTCTGFSHDGKYAATGDMGGGVRVWSVEERQPVCVLESSDIEWLKWHPQAHVLLAGTSDGMGWMWRVPAGDCKTFQAQSSRNICCSFLPDGKHIACGYEDGCVRVWNLKECVTTSSMSPAHKGSVNCLAANSDGSLVMTGSEDSTARLVSTTTGKVVVSLAAGMPRKVPPTADDEDVTQSTPLSVEDVAFFPSLPLALTASLSGAVGVWDIATQKLRHTLQHQAGVVRLRCSSRDPLVFTGCLDGGVRLWDVRGGECVREWWGHTKDILDLTIASDDSLILSASDDATVLVFSNKSQTLHCSQ</sequence>
<evidence type="ECO:0000256" key="1">
    <source>
        <dbReference type="ARBA" id="ARBA00004496"/>
    </source>
</evidence>
<keyword evidence="10" id="KW-1185">Reference proteome</keyword>